<gene>
    <name evidence="6" type="ORF">ASPZODRAFT_20556</name>
</gene>
<keyword evidence="4" id="KW-0539">Nucleus</keyword>
<dbReference type="GO" id="GO:0008270">
    <property type="term" value="F:zinc ion binding"/>
    <property type="evidence" value="ECO:0007669"/>
    <property type="project" value="InterPro"/>
</dbReference>
<accession>A0A1L9S585</accession>
<evidence type="ECO:0000256" key="1">
    <source>
        <dbReference type="ARBA" id="ARBA00023015"/>
    </source>
</evidence>
<dbReference type="CDD" id="cd00067">
    <property type="entry name" value="GAL4"/>
    <property type="match status" value="1"/>
</dbReference>
<dbReference type="VEuPathDB" id="FungiDB:ASPZODRAFT_20556"/>
<keyword evidence="3" id="KW-0804">Transcription</keyword>
<dbReference type="Pfam" id="PF00172">
    <property type="entry name" value="Zn_clus"/>
    <property type="match status" value="1"/>
</dbReference>
<dbReference type="GO" id="GO:0001228">
    <property type="term" value="F:DNA-binding transcription activator activity, RNA polymerase II-specific"/>
    <property type="evidence" value="ECO:0007669"/>
    <property type="project" value="TreeGrafter"/>
</dbReference>
<dbReference type="Proteomes" id="UP000184188">
    <property type="component" value="Unassembled WGS sequence"/>
</dbReference>
<dbReference type="InterPro" id="IPR036864">
    <property type="entry name" value="Zn2-C6_fun-type_DNA-bd_sf"/>
</dbReference>
<dbReference type="GeneID" id="34614081"/>
<evidence type="ECO:0000256" key="2">
    <source>
        <dbReference type="ARBA" id="ARBA00023125"/>
    </source>
</evidence>
<dbReference type="OrthoDB" id="4937900at2759"/>
<dbReference type="EMBL" id="KV878361">
    <property type="protein sequence ID" value="OJJ42329.1"/>
    <property type="molecule type" value="Genomic_DNA"/>
</dbReference>
<dbReference type="PROSITE" id="PS00463">
    <property type="entry name" value="ZN2_CY6_FUNGAL_1"/>
    <property type="match status" value="1"/>
</dbReference>
<dbReference type="SMART" id="SM00066">
    <property type="entry name" value="GAL4"/>
    <property type="match status" value="1"/>
</dbReference>
<dbReference type="InterPro" id="IPR001138">
    <property type="entry name" value="Zn2Cys6_DnaBD"/>
</dbReference>
<dbReference type="PANTHER" id="PTHR47784:SF4">
    <property type="entry name" value="ZN(II)2CYS6 TRANSCRIPTION FACTOR (EUROFUNG)"/>
    <property type="match status" value="1"/>
</dbReference>
<evidence type="ECO:0000256" key="4">
    <source>
        <dbReference type="ARBA" id="ARBA00023242"/>
    </source>
</evidence>
<feature type="domain" description="Zn(2)-C6 fungal-type" evidence="5">
    <location>
        <begin position="12"/>
        <end position="42"/>
    </location>
</feature>
<evidence type="ECO:0000256" key="3">
    <source>
        <dbReference type="ARBA" id="ARBA00023163"/>
    </source>
</evidence>
<dbReference type="RefSeq" id="XP_022576839.1">
    <property type="nucleotide sequence ID" value="XM_022727617.1"/>
</dbReference>
<dbReference type="SUPFAM" id="SSF57701">
    <property type="entry name" value="Zn2/Cys6 DNA-binding domain"/>
    <property type="match status" value="1"/>
</dbReference>
<dbReference type="Gene3D" id="4.10.240.10">
    <property type="entry name" value="Zn(2)-C6 fungal-type DNA-binding domain"/>
    <property type="match status" value="1"/>
</dbReference>
<dbReference type="InterPro" id="IPR053157">
    <property type="entry name" value="Sterol_Uptake_Regulator"/>
</dbReference>
<reference evidence="7" key="1">
    <citation type="journal article" date="2017" name="Genome Biol.">
        <title>Comparative genomics reveals high biological diversity and specific adaptations in the industrially and medically important fungal genus Aspergillus.</title>
        <authorList>
            <person name="de Vries R.P."/>
            <person name="Riley R."/>
            <person name="Wiebenga A."/>
            <person name="Aguilar-Osorio G."/>
            <person name="Amillis S."/>
            <person name="Uchima C.A."/>
            <person name="Anderluh G."/>
            <person name="Asadollahi M."/>
            <person name="Askin M."/>
            <person name="Barry K."/>
            <person name="Battaglia E."/>
            <person name="Bayram O."/>
            <person name="Benocci T."/>
            <person name="Braus-Stromeyer S.A."/>
            <person name="Caldana C."/>
            <person name="Canovas D."/>
            <person name="Cerqueira G.C."/>
            <person name="Chen F."/>
            <person name="Chen W."/>
            <person name="Choi C."/>
            <person name="Clum A."/>
            <person name="Dos Santos R.A."/>
            <person name="Damasio A.R."/>
            <person name="Diallinas G."/>
            <person name="Emri T."/>
            <person name="Fekete E."/>
            <person name="Flipphi M."/>
            <person name="Freyberg S."/>
            <person name="Gallo A."/>
            <person name="Gournas C."/>
            <person name="Habgood R."/>
            <person name="Hainaut M."/>
            <person name="Harispe M.L."/>
            <person name="Henrissat B."/>
            <person name="Hilden K.S."/>
            <person name="Hope R."/>
            <person name="Hossain A."/>
            <person name="Karabika E."/>
            <person name="Karaffa L."/>
            <person name="Karanyi Z."/>
            <person name="Krasevec N."/>
            <person name="Kuo A."/>
            <person name="Kusch H."/>
            <person name="LaButti K."/>
            <person name="Lagendijk E.L."/>
            <person name="Lapidus A."/>
            <person name="Levasseur A."/>
            <person name="Lindquist E."/>
            <person name="Lipzen A."/>
            <person name="Logrieco A.F."/>
            <person name="MacCabe A."/>
            <person name="Maekelae M.R."/>
            <person name="Malavazi I."/>
            <person name="Melin P."/>
            <person name="Meyer V."/>
            <person name="Mielnichuk N."/>
            <person name="Miskei M."/>
            <person name="Molnar A.P."/>
            <person name="Mule G."/>
            <person name="Ngan C.Y."/>
            <person name="Orejas M."/>
            <person name="Orosz E."/>
            <person name="Ouedraogo J.P."/>
            <person name="Overkamp K.M."/>
            <person name="Park H.-S."/>
            <person name="Perrone G."/>
            <person name="Piumi F."/>
            <person name="Punt P.J."/>
            <person name="Ram A.F."/>
            <person name="Ramon A."/>
            <person name="Rauscher S."/>
            <person name="Record E."/>
            <person name="Riano-Pachon D.M."/>
            <person name="Robert V."/>
            <person name="Roehrig J."/>
            <person name="Ruller R."/>
            <person name="Salamov A."/>
            <person name="Salih N.S."/>
            <person name="Samson R.A."/>
            <person name="Sandor E."/>
            <person name="Sanguinetti M."/>
            <person name="Schuetze T."/>
            <person name="Sepcic K."/>
            <person name="Shelest E."/>
            <person name="Sherlock G."/>
            <person name="Sophianopoulou V."/>
            <person name="Squina F.M."/>
            <person name="Sun H."/>
            <person name="Susca A."/>
            <person name="Todd R.B."/>
            <person name="Tsang A."/>
            <person name="Unkles S.E."/>
            <person name="van de Wiele N."/>
            <person name="van Rossen-Uffink D."/>
            <person name="Oliveira J.V."/>
            <person name="Vesth T.C."/>
            <person name="Visser J."/>
            <person name="Yu J.-H."/>
            <person name="Zhou M."/>
            <person name="Andersen M.R."/>
            <person name="Archer D.B."/>
            <person name="Baker S.E."/>
            <person name="Benoit I."/>
            <person name="Brakhage A.A."/>
            <person name="Braus G.H."/>
            <person name="Fischer R."/>
            <person name="Frisvad J.C."/>
            <person name="Goldman G.H."/>
            <person name="Houbraken J."/>
            <person name="Oakley B."/>
            <person name="Pocsi I."/>
            <person name="Scazzocchio C."/>
            <person name="Seiboth B."/>
            <person name="vanKuyk P.A."/>
            <person name="Wortman J."/>
            <person name="Dyer P.S."/>
            <person name="Grigoriev I.V."/>
        </authorList>
    </citation>
    <scope>NUCLEOTIDE SEQUENCE [LARGE SCALE GENOMIC DNA]</scope>
    <source>
        <strain evidence="7">CBS 506.65</strain>
    </source>
</reference>
<dbReference type="PANTHER" id="PTHR47784">
    <property type="entry name" value="STEROL UPTAKE CONTROL PROTEIN 2"/>
    <property type="match status" value="1"/>
</dbReference>
<dbReference type="AlphaFoldDB" id="A0A1L9S585"/>
<keyword evidence="1" id="KW-0805">Transcription regulation</keyword>
<evidence type="ECO:0000313" key="6">
    <source>
        <dbReference type="EMBL" id="OJJ42329.1"/>
    </source>
</evidence>
<keyword evidence="2" id="KW-0238">DNA-binding</keyword>
<protein>
    <recommendedName>
        <fullName evidence="5">Zn(2)-C6 fungal-type domain-containing protein</fullName>
    </recommendedName>
</protein>
<proteinExistence type="predicted"/>
<name>A0A1L9S585_9EURO</name>
<evidence type="ECO:0000259" key="5">
    <source>
        <dbReference type="PROSITE" id="PS50048"/>
    </source>
</evidence>
<evidence type="ECO:0000313" key="7">
    <source>
        <dbReference type="Proteomes" id="UP000184188"/>
    </source>
</evidence>
<dbReference type="PROSITE" id="PS50048">
    <property type="entry name" value="ZN2_CY6_FUNGAL_2"/>
    <property type="match status" value="1"/>
</dbReference>
<organism evidence="6 7">
    <name type="scientific">Penicilliopsis zonata CBS 506.65</name>
    <dbReference type="NCBI Taxonomy" id="1073090"/>
    <lineage>
        <taxon>Eukaryota</taxon>
        <taxon>Fungi</taxon>
        <taxon>Dikarya</taxon>
        <taxon>Ascomycota</taxon>
        <taxon>Pezizomycotina</taxon>
        <taxon>Eurotiomycetes</taxon>
        <taxon>Eurotiomycetidae</taxon>
        <taxon>Eurotiales</taxon>
        <taxon>Aspergillaceae</taxon>
        <taxon>Penicilliopsis</taxon>
    </lineage>
</organism>
<keyword evidence="7" id="KW-1185">Reference proteome</keyword>
<dbReference type="STRING" id="1073090.A0A1L9S585"/>
<dbReference type="GO" id="GO:0003677">
    <property type="term" value="F:DNA binding"/>
    <property type="evidence" value="ECO:0007669"/>
    <property type="project" value="UniProtKB-KW"/>
</dbReference>
<sequence length="112" mass="12479">MLRRSHKKSRGGCLPCKQRHVKCDEGRPGCLLCAMSDRECTYAMPQTSPQPVVSNRRALESEINIDDMELLVHLTVAGDEIFSLRLGDKAFTNPATMSLALKLGLKFLYPLS</sequence>